<evidence type="ECO:0000313" key="3">
    <source>
        <dbReference type="Proteomes" id="UP000439522"/>
    </source>
</evidence>
<name>A0A6I4TB01_9SPHN</name>
<accession>A0A6I4TB01</accession>
<feature type="region of interest" description="Disordered" evidence="1">
    <location>
        <begin position="1"/>
        <end position="58"/>
    </location>
</feature>
<proteinExistence type="predicted"/>
<dbReference type="RefSeq" id="WP_160610414.1">
    <property type="nucleotide sequence ID" value="NZ_WTZA01000001.1"/>
</dbReference>
<gene>
    <name evidence="2" type="ORF">GRI40_05520</name>
</gene>
<protein>
    <submittedName>
        <fullName evidence="2">Uncharacterized protein</fullName>
    </submittedName>
</protein>
<feature type="compositionally biased region" description="Basic and acidic residues" evidence="1">
    <location>
        <begin position="1"/>
        <end position="15"/>
    </location>
</feature>
<keyword evidence="3" id="KW-1185">Reference proteome</keyword>
<dbReference type="EMBL" id="WTZA01000001">
    <property type="protein sequence ID" value="MXO74679.1"/>
    <property type="molecule type" value="Genomic_DNA"/>
</dbReference>
<comment type="caution">
    <text evidence="2">The sequence shown here is derived from an EMBL/GenBank/DDBJ whole genome shotgun (WGS) entry which is preliminary data.</text>
</comment>
<evidence type="ECO:0000256" key="1">
    <source>
        <dbReference type="SAM" id="MobiDB-lite"/>
    </source>
</evidence>
<evidence type="ECO:0000313" key="2">
    <source>
        <dbReference type="EMBL" id="MXO74679.1"/>
    </source>
</evidence>
<organism evidence="2 3">
    <name type="scientific">Tsuneonella aeria</name>
    <dbReference type="NCBI Taxonomy" id="1837929"/>
    <lineage>
        <taxon>Bacteria</taxon>
        <taxon>Pseudomonadati</taxon>
        <taxon>Pseudomonadota</taxon>
        <taxon>Alphaproteobacteria</taxon>
        <taxon>Sphingomonadales</taxon>
        <taxon>Erythrobacteraceae</taxon>
        <taxon>Tsuneonella</taxon>
    </lineage>
</organism>
<reference evidence="2 3" key="1">
    <citation type="submission" date="2019-12" db="EMBL/GenBank/DDBJ databases">
        <title>Genomic-based taxomic classification of the family Erythrobacteraceae.</title>
        <authorList>
            <person name="Xu L."/>
        </authorList>
    </citation>
    <scope>NUCLEOTIDE SEQUENCE [LARGE SCALE GENOMIC DNA]</scope>
    <source>
        <strain evidence="2 3">100921-2</strain>
    </source>
</reference>
<sequence length="58" mass="6201">MNGGEERRPPPRDQAKTLPDNGPVIDTGPSSVEVERGDADDDDTPRPAVQPEIVPPPD</sequence>
<dbReference type="AlphaFoldDB" id="A0A6I4TB01"/>
<dbReference type="Proteomes" id="UP000439522">
    <property type="component" value="Unassembled WGS sequence"/>
</dbReference>